<dbReference type="Pfam" id="PF07690">
    <property type="entry name" value="MFS_1"/>
    <property type="match status" value="1"/>
</dbReference>
<feature type="transmembrane region" description="Helical" evidence="12">
    <location>
        <begin position="157"/>
        <end position="178"/>
    </location>
</feature>
<comment type="function">
    <text evidence="9">May be a proton symporter involved in the uptake of osmolytes such as proline and glycine betaine.</text>
</comment>
<organism evidence="14 15">
    <name type="scientific">Rhodococcus opacus</name>
    <name type="common">Nocardia opaca</name>
    <dbReference type="NCBI Taxonomy" id="37919"/>
    <lineage>
        <taxon>Bacteria</taxon>
        <taxon>Bacillati</taxon>
        <taxon>Actinomycetota</taxon>
        <taxon>Actinomycetes</taxon>
        <taxon>Mycobacteriales</taxon>
        <taxon>Nocardiaceae</taxon>
        <taxon>Rhodococcus</taxon>
    </lineage>
</organism>
<evidence type="ECO:0000256" key="10">
    <source>
        <dbReference type="ARBA" id="ARBA00039918"/>
    </source>
</evidence>
<dbReference type="Gene3D" id="1.20.1250.20">
    <property type="entry name" value="MFS general substrate transporter like domains"/>
    <property type="match status" value="2"/>
</dbReference>
<dbReference type="Proteomes" id="UP000239290">
    <property type="component" value="Unassembled WGS sequence"/>
</dbReference>
<dbReference type="PANTHER" id="PTHR43045:SF1">
    <property type="entry name" value="SHIKIMATE TRANSPORTER"/>
    <property type="match status" value="1"/>
</dbReference>
<keyword evidence="6" id="KW-0769">Symport</keyword>
<keyword evidence="8 12" id="KW-0472">Membrane</keyword>
<name>A0A2S8IIN7_RHOOP</name>
<evidence type="ECO:0000256" key="8">
    <source>
        <dbReference type="ARBA" id="ARBA00023136"/>
    </source>
</evidence>
<dbReference type="FunFam" id="1.20.1250.20:FF:000001">
    <property type="entry name" value="Dicarboxylate MFS transporter"/>
    <property type="match status" value="1"/>
</dbReference>
<evidence type="ECO:0000256" key="4">
    <source>
        <dbReference type="ARBA" id="ARBA00022475"/>
    </source>
</evidence>
<feature type="transmembrane region" description="Helical" evidence="12">
    <location>
        <begin position="374"/>
        <end position="397"/>
    </location>
</feature>
<proteinExistence type="inferred from homology"/>
<keyword evidence="3" id="KW-0813">Transport</keyword>
<dbReference type="EMBL" id="PUIO01000085">
    <property type="protein sequence ID" value="PQP14636.1"/>
    <property type="molecule type" value="Genomic_DNA"/>
</dbReference>
<evidence type="ECO:0000313" key="15">
    <source>
        <dbReference type="Proteomes" id="UP000239290"/>
    </source>
</evidence>
<dbReference type="RefSeq" id="WP_105423277.1">
    <property type="nucleotide sequence ID" value="NZ_PUIO01000085.1"/>
</dbReference>
<dbReference type="SUPFAM" id="SSF103473">
    <property type="entry name" value="MFS general substrate transporter"/>
    <property type="match status" value="1"/>
</dbReference>
<evidence type="ECO:0000256" key="1">
    <source>
        <dbReference type="ARBA" id="ARBA00004651"/>
    </source>
</evidence>
<feature type="domain" description="Major facilitator superfamily (MFS) profile" evidence="13">
    <location>
        <begin position="17"/>
        <end position="428"/>
    </location>
</feature>
<feature type="transmembrane region" description="Helical" evidence="12">
    <location>
        <begin position="403"/>
        <end position="423"/>
    </location>
</feature>
<evidence type="ECO:0000259" key="13">
    <source>
        <dbReference type="PROSITE" id="PS50850"/>
    </source>
</evidence>
<accession>A0A2S8IIN7</accession>
<feature type="transmembrane region" description="Helical" evidence="12">
    <location>
        <begin position="310"/>
        <end position="329"/>
    </location>
</feature>
<keyword evidence="4" id="KW-1003">Cell membrane</keyword>
<evidence type="ECO:0000256" key="9">
    <source>
        <dbReference type="ARBA" id="ARBA00037295"/>
    </source>
</evidence>
<comment type="caution">
    <text evidence="14">The sequence shown here is derived from an EMBL/GenBank/DDBJ whole genome shotgun (WGS) entry which is preliminary data.</text>
</comment>
<feature type="transmembrane region" description="Helical" evidence="12">
    <location>
        <begin position="90"/>
        <end position="117"/>
    </location>
</feature>
<dbReference type="PROSITE" id="PS50850">
    <property type="entry name" value="MFS"/>
    <property type="match status" value="1"/>
</dbReference>
<evidence type="ECO:0000256" key="3">
    <source>
        <dbReference type="ARBA" id="ARBA00022448"/>
    </source>
</evidence>
<keyword evidence="7 12" id="KW-1133">Transmembrane helix</keyword>
<feature type="transmembrane region" description="Helical" evidence="12">
    <location>
        <begin position="279"/>
        <end position="298"/>
    </location>
</feature>
<dbReference type="AlphaFoldDB" id="A0A2S8IIN7"/>
<feature type="transmembrane region" description="Helical" evidence="12">
    <location>
        <begin position="335"/>
        <end position="353"/>
    </location>
</feature>
<comment type="subcellular location">
    <subcellularLocation>
        <location evidence="1">Cell membrane</location>
        <topology evidence="1">Multi-pass membrane protein</topology>
    </subcellularLocation>
</comment>
<evidence type="ECO:0000256" key="12">
    <source>
        <dbReference type="SAM" id="Phobius"/>
    </source>
</evidence>
<evidence type="ECO:0000256" key="6">
    <source>
        <dbReference type="ARBA" id="ARBA00022847"/>
    </source>
</evidence>
<dbReference type="InterPro" id="IPR036259">
    <property type="entry name" value="MFS_trans_sf"/>
</dbReference>
<feature type="transmembrane region" description="Helical" evidence="12">
    <location>
        <begin position="57"/>
        <end position="78"/>
    </location>
</feature>
<protein>
    <recommendedName>
        <fullName evidence="10">Putative proline/betaine transporter</fullName>
    </recommendedName>
</protein>
<evidence type="ECO:0000256" key="7">
    <source>
        <dbReference type="ARBA" id="ARBA00022989"/>
    </source>
</evidence>
<reference evidence="15" key="1">
    <citation type="submission" date="2018-02" db="EMBL/GenBank/DDBJ databases">
        <title>Draft genome sequencing of Rhodococcus opacus KU647198.</title>
        <authorList>
            <person name="Zheng B.-X."/>
        </authorList>
    </citation>
    <scope>NUCLEOTIDE SEQUENCE [LARGE SCALE GENOMIC DNA]</scope>
    <source>
        <strain evidence="15">04-OD7</strain>
    </source>
</reference>
<feature type="transmembrane region" description="Helical" evidence="12">
    <location>
        <begin position="123"/>
        <end position="145"/>
    </location>
</feature>
<comment type="similarity">
    <text evidence="2">Belongs to the major facilitator superfamily. Metabolite:H+ Symporter (MHS) family (TC 2.A.1.6) family.</text>
</comment>
<dbReference type="PANTHER" id="PTHR43045">
    <property type="entry name" value="SHIKIMATE TRANSPORTER"/>
    <property type="match status" value="1"/>
</dbReference>
<dbReference type="GO" id="GO:0015293">
    <property type="term" value="F:symporter activity"/>
    <property type="evidence" value="ECO:0007669"/>
    <property type="project" value="UniProtKB-KW"/>
</dbReference>
<feature type="transmembrane region" description="Helical" evidence="12">
    <location>
        <begin position="190"/>
        <end position="211"/>
    </location>
</feature>
<keyword evidence="5 12" id="KW-0812">Transmembrane</keyword>
<dbReference type="CDD" id="cd17369">
    <property type="entry name" value="MFS_ShiA_like"/>
    <property type="match status" value="1"/>
</dbReference>
<feature type="transmembrane region" description="Helical" evidence="12">
    <location>
        <begin position="256"/>
        <end position="273"/>
    </location>
</feature>
<gene>
    <name evidence="14" type="ORF">C5613_40320</name>
</gene>
<dbReference type="InterPro" id="IPR020846">
    <property type="entry name" value="MFS_dom"/>
</dbReference>
<evidence type="ECO:0000256" key="2">
    <source>
        <dbReference type="ARBA" id="ARBA00008240"/>
    </source>
</evidence>
<feature type="region of interest" description="Disordered" evidence="11">
    <location>
        <begin position="426"/>
        <end position="460"/>
    </location>
</feature>
<dbReference type="InterPro" id="IPR011701">
    <property type="entry name" value="MFS"/>
</dbReference>
<dbReference type="GO" id="GO:0005886">
    <property type="term" value="C:plasma membrane"/>
    <property type="evidence" value="ECO:0007669"/>
    <property type="project" value="UniProtKB-SubCell"/>
</dbReference>
<evidence type="ECO:0000256" key="11">
    <source>
        <dbReference type="SAM" id="MobiDB-lite"/>
    </source>
</evidence>
<evidence type="ECO:0000313" key="14">
    <source>
        <dbReference type="EMBL" id="PQP14636.1"/>
    </source>
</evidence>
<sequence length="460" mass="49609">MTTSTPATSSADMQRRARLGSFIGTTIEWYDFYLYGTAAALVFPHLFFPSYSPLTGTLLALLTYSAGFIARPLGGVVMGHFGDRIGRKAMLVSSLMIMGVATTLIGVLPTFAVAGIWAPILLLVLRIVQGFGVGGEWGGAVLVAVEHAPPSRRGLFGAWPQAGVPAGLLLANGVFMSLTLTLSDEAFMTWGWRVGFLASSVMIAIGLLIRLKMEETPDFQKAKDDGHIAKFPIVEVFRKQWKQVLLAVGIKMSQNAIFYIITVFALTYVTTVLELPRSVALIGVLAASVVSMFTILFFGRLSDEYGRRRVYLIGAVLSALFAFPFFLLMDTKSSLLIWASIVIGLVFHDLMYGPQAAFMSELFEPELRYTGASVGYQVASLLAGGLSPVLAVLLLGLADNRPWPVALYMVGLSVITIIATFFSPETHRGNRSRGNPGSADFPSAGQSDVHDAGNVLTSRS</sequence>
<evidence type="ECO:0000256" key="5">
    <source>
        <dbReference type="ARBA" id="ARBA00022692"/>
    </source>
</evidence>